<dbReference type="STRING" id="206506.AAV32_15850"/>
<dbReference type="PIRSF" id="PIRSF003107">
    <property type="entry name" value="PhoU"/>
    <property type="match status" value="1"/>
</dbReference>
<dbReference type="FunFam" id="1.20.58.220:FF:000004">
    <property type="entry name" value="Phosphate-specific transport system accessory protein PhoU"/>
    <property type="match status" value="1"/>
</dbReference>
<dbReference type="EMBL" id="LBNE01000014">
    <property type="protein sequence ID" value="KKO70526.1"/>
    <property type="molecule type" value="Genomic_DNA"/>
</dbReference>
<dbReference type="Gene3D" id="1.20.58.220">
    <property type="entry name" value="Phosphate transport system protein phou homolog 2, domain 2"/>
    <property type="match status" value="1"/>
</dbReference>
<proteinExistence type="inferred from homology"/>
<comment type="similarity">
    <text evidence="2 8">Belongs to the PhoU family.</text>
</comment>
<accession>A0A171KNQ9</accession>
<feature type="domain" description="PhoU" evidence="10">
    <location>
        <begin position="21"/>
        <end position="107"/>
    </location>
</feature>
<dbReference type="InterPro" id="IPR028366">
    <property type="entry name" value="PhoU"/>
</dbReference>
<dbReference type="PANTHER" id="PTHR42930">
    <property type="entry name" value="PHOSPHATE-SPECIFIC TRANSPORT SYSTEM ACCESSORY PROTEIN PHOU"/>
    <property type="match status" value="1"/>
</dbReference>
<dbReference type="InterPro" id="IPR026022">
    <property type="entry name" value="PhoU_dom"/>
</dbReference>
<reference evidence="11 13" key="1">
    <citation type="submission" date="2015-04" db="EMBL/GenBank/DDBJ databases">
        <title>Genome sequence of Kerstersia gyiorum CG1.</title>
        <authorList>
            <person name="Greninger A.L."/>
            <person name="Kozyreva V."/>
            <person name="Chaturvedi V."/>
        </authorList>
    </citation>
    <scope>NUCLEOTIDE SEQUENCE [LARGE SCALE GENOMIC DNA]</scope>
    <source>
        <strain evidence="11 13">CG1</strain>
    </source>
</reference>
<comment type="function">
    <text evidence="7 8">Plays a role in the regulation of phosphate uptake.</text>
</comment>
<evidence type="ECO:0000256" key="4">
    <source>
        <dbReference type="ARBA" id="ARBA00022448"/>
    </source>
</evidence>
<evidence type="ECO:0000313" key="12">
    <source>
        <dbReference type="EMBL" id="RZS63770.1"/>
    </source>
</evidence>
<comment type="subcellular location">
    <subcellularLocation>
        <location evidence="1 8">Cytoplasm</location>
    </subcellularLocation>
</comment>
<evidence type="ECO:0000256" key="6">
    <source>
        <dbReference type="ARBA" id="ARBA00022592"/>
    </source>
</evidence>
<dbReference type="GO" id="GO:0005737">
    <property type="term" value="C:cytoplasm"/>
    <property type="evidence" value="ECO:0007669"/>
    <property type="project" value="UniProtKB-SubCell"/>
</dbReference>
<evidence type="ECO:0000256" key="1">
    <source>
        <dbReference type="ARBA" id="ARBA00004496"/>
    </source>
</evidence>
<dbReference type="Proteomes" id="UP000078084">
    <property type="component" value="Unassembled WGS sequence"/>
</dbReference>
<evidence type="ECO:0000256" key="8">
    <source>
        <dbReference type="PIRNR" id="PIRNR003107"/>
    </source>
</evidence>
<reference evidence="12 14" key="2">
    <citation type="submission" date="2019-02" db="EMBL/GenBank/DDBJ databases">
        <title>Genomic Encyclopedia of Type Strains, Phase IV (KMG-IV): sequencing the most valuable type-strain genomes for metagenomic binning, comparative biology and taxonomic classification.</title>
        <authorList>
            <person name="Goeker M."/>
        </authorList>
    </citation>
    <scope>NUCLEOTIDE SEQUENCE [LARGE SCALE GENOMIC DNA]</scope>
    <source>
        <strain evidence="12 14">DSM 16618</strain>
    </source>
</reference>
<dbReference type="RefSeq" id="WP_068374618.1">
    <property type="nucleotide sequence ID" value="NZ_CBCSEB010000020.1"/>
</dbReference>
<dbReference type="GO" id="GO:0045936">
    <property type="term" value="P:negative regulation of phosphate metabolic process"/>
    <property type="evidence" value="ECO:0007669"/>
    <property type="project" value="InterPro"/>
</dbReference>
<gene>
    <name evidence="11" type="ORF">AAV32_15850</name>
    <name evidence="12" type="ORF">EV679_3414</name>
</gene>
<sequence>MSEHTNRQFATDLETIRSQFLQMGGVVEAMIGEAVDALAGNDPVLFEKVREREKEVNRREVEIDERIGLTLALHQPTAIDLRTLLAVSKMLTDMERSGDEADKIASLARRIHDAEQHRMPVIELRHMANSVITMLRQTLDAFARQDAVQAAAVVRSDKEVDREWKAALRHLITYMIEDPRTISRAIDMIFVARALERIGDHAKNMAERVIYMVHGADVRHTGVKNAERTAAGEEPISIHEKQASDSNNTQS</sequence>
<name>A0A171KNQ9_9BURK</name>
<feature type="region of interest" description="Disordered" evidence="9">
    <location>
        <begin position="227"/>
        <end position="251"/>
    </location>
</feature>
<evidence type="ECO:0000256" key="9">
    <source>
        <dbReference type="SAM" id="MobiDB-lite"/>
    </source>
</evidence>
<dbReference type="Proteomes" id="UP000292039">
    <property type="component" value="Unassembled WGS sequence"/>
</dbReference>
<keyword evidence="5 8" id="KW-0963">Cytoplasm</keyword>
<evidence type="ECO:0000256" key="7">
    <source>
        <dbReference type="ARBA" id="ARBA00056181"/>
    </source>
</evidence>
<evidence type="ECO:0000313" key="11">
    <source>
        <dbReference type="EMBL" id="KKO70526.1"/>
    </source>
</evidence>
<evidence type="ECO:0000256" key="2">
    <source>
        <dbReference type="ARBA" id="ARBA00008107"/>
    </source>
</evidence>
<comment type="caution">
    <text evidence="11">The sequence shown here is derived from an EMBL/GenBank/DDBJ whole genome shotgun (WGS) entry which is preliminary data.</text>
</comment>
<dbReference type="Pfam" id="PF01895">
    <property type="entry name" value="PhoU"/>
    <property type="match status" value="2"/>
</dbReference>
<feature type="compositionally biased region" description="Basic and acidic residues" evidence="9">
    <location>
        <begin position="227"/>
        <end position="243"/>
    </location>
</feature>
<dbReference type="GO" id="GO:0006817">
    <property type="term" value="P:phosphate ion transport"/>
    <property type="evidence" value="ECO:0007669"/>
    <property type="project" value="UniProtKB-KW"/>
</dbReference>
<dbReference type="EMBL" id="SGWZ01000008">
    <property type="protein sequence ID" value="RZS63770.1"/>
    <property type="molecule type" value="Genomic_DNA"/>
</dbReference>
<protein>
    <recommendedName>
        <fullName evidence="8">Phosphate-specific transport system accessory protein PhoU</fullName>
    </recommendedName>
</protein>
<keyword evidence="4 8" id="KW-0813">Transport</keyword>
<evidence type="ECO:0000313" key="14">
    <source>
        <dbReference type="Proteomes" id="UP000292039"/>
    </source>
</evidence>
<dbReference type="NCBIfam" id="TIGR02135">
    <property type="entry name" value="phoU_full"/>
    <property type="match status" value="1"/>
</dbReference>
<keyword evidence="6 8" id="KW-0592">Phosphate transport</keyword>
<dbReference type="SUPFAM" id="SSF109755">
    <property type="entry name" value="PhoU-like"/>
    <property type="match status" value="1"/>
</dbReference>
<evidence type="ECO:0000256" key="5">
    <source>
        <dbReference type="ARBA" id="ARBA00022490"/>
    </source>
</evidence>
<evidence type="ECO:0000259" key="10">
    <source>
        <dbReference type="Pfam" id="PF01895"/>
    </source>
</evidence>
<dbReference type="AlphaFoldDB" id="A0A171KNQ9"/>
<evidence type="ECO:0000256" key="3">
    <source>
        <dbReference type="ARBA" id="ARBA00011738"/>
    </source>
</evidence>
<organism evidence="11 13">
    <name type="scientific">Kerstersia gyiorum</name>
    <dbReference type="NCBI Taxonomy" id="206506"/>
    <lineage>
        <taxon>Bacteria</taxon>
        <taxon>Pseudomonadati</taxon>
        <taxon>Pseudomonadota</taxon>
        <taxon>Betaproteobacteria</taxon>
        <taxon>Burkholderiales</taxon>
        <taxon>Alcaligenaceae</taxon>
        <taxon>Kerstersia</taxon>
    </lineage>
</organism>
<dbReference type="GO" id="GO:0030643">
    <property type="term" value="P:intracellular phosphate ion homeostasis"/>
    <property type="evidence" value="ECO:0007669"/>
    <property type="project" value="InterPro"/>
</dbReference>
<feature type="domain" description="PhoU" evidence="10">
    <location>
        <begin position="124"/>
        <end position="209"/>
    </location>
</feature>
<dbReference type="PATRIC" id="fig|206506.3.peg.3375"/>
<evidence type="ECO:0000313" key="13">
    <source>
        <dbReference type="Proteomes" id="UP000078084"/>
    </source>
</evidence>
<keyword evidence="13" id="KW-1185">Reference proteome</keyword>
<comment type="subunit">
    <text evidence="3 8">Homodimer.</text>
</comment>
<dbReference type="PANTHER" id="PTHR42930:SF3">
    <property type="entry name" value="PHOSPHATE-SPECIFIC TRANSPORT SYSTEM ACCESSORY PROTEIN PHOU"/>
    <property type="match status" value="1"/>
</dbReference>
<dbReference type="InterPro" id="IPR038078">
    <property type="entry name" value="PhoU-like_sf"/>
</dbReference>